<dbReference type="OrthoDB" id="10268034at2759"/>
<dbReference type="Proteomes" id="UP000054324">
    <property type="component" value="Unassembled WGS sequence"/>
</dbReference>
<sequence length="614" mass="69020">MRRTLEGLQNPGVQIACEENLVDLEYADDIVLMFEEAEKAQVFLDELTKVIPSFGMHFAPTKYDDSKALEIGSILHEKLLHETYLLPDKGHSVLIIQPNVKHAALRQRFEVGLPSGLHSRGTVGPSEDEARALVDSLEGWKTVGTVSFALRGMVHGNRKHFFTKGVWEEVTKAVESYRSEQQDPNQEQKTGISITSIHASGKEHPIATAVFVNWPRLSTLQVVTMRNAWSLPVYDRYTLVVQLFISRARSQEARIQAQLAELSLLRARLPALFTSSSGTPNTALYDDMSAQQLDRLLREKEAHLLAELSEVERRRQLARQQRRAKRVHELPVVTVVGYTNAGKTSLIRCLSGSTKACSSPQVFATLDVTHHRARLPTTSGIQNTLPEASQDAFNKNGTSLPGIRFLLLDTIGFMADLPTNLITAFRATLEECLDTDLILHVIDVSEEDWERRAAHVDNVLSHSGVPRRNIEGTVCPASDSDLAIQRNQRMMSNPPVLIRIGNKIDLGLRYVNEKNRQKLDVLVSANQWTGLDELTSLIKDQLIEHLGWFQRTITMSQGSPALQWIYSNAMVTNVMADPVDPQRLQVCAIFTPTVWQKLQHLYPLRKHQKPHLTD</sequence>
<dbReference type="InterPro" id="IPR042108">
    <property type="entry name" value="GTPase_HflX_N_sf"/>
</dbReference>
<dbReference type="KEGG" id="ovi:T265_03968"/>
<dbReference type="PANTHER" id="PTHR10229">
    <property type="entry name" value="GTP-BINDING PROTEIN HFLX"/>
    <property type="match status" value="1"/>
</dbReference>
<dbReference type="GeneID" id="20318154"/>
<dbReference type="PANTHER" id="PTHR10229:SF0">
    <property type="entry name" value="GTP-BINDING PROTEIN 6-RELATED"/>
    <property type="match status" value="1"/>
</dbReference>
<evidence type="ECO:0000259" key="1">
    <source>
        <dbReference type="PROSITE" id="PS51705"/>
    </source>
</evidence>
<dbReference type="Gene3D" id="3.40.50.300">
    <property type="entry name" value="P-loop containing nucleotide triphosphate hydrolases"/>
    <property type="match status" value="1"/>
</dbReference>
<accession>A0A074ZPQ1</accession>
<dbReference type="GO" id="GO:0005525">
    <property type="term" value="F:GTP binding"/>
    <property type="evidence" value="ECO:0007669"/>
    <property type="project" value="InterPro"/>
</dbReference>
<evidence type="ECO:0000313" key="2">
    <source>
        <dbReference type="EMBL" id="KER29398.1"/>
    </source>
</evidence>
<name>A0A074ZPQ1_OPIVI</name>
<dbReference type="AlphaFoldDB" id="A0A074ZPQ1"/>
<organism evidence="2 3">
    <name type="scientific">Opisthorchis viverrini</name>
    <name type="common">Southeast Asian liver fluke</name>
    <dbReference type="NCBI Taxonomy" id="6198"/>
    <lineage>
        <taxon>Eukaryota</taxon>
        <taxon>Metazoa</taxon>
        <taxon>Spiralia</taxon>
        <taxon>Lophotrochozoa</taxon>
        <taxon>Platyhelminthes</taxon>
        <taxon>Trematoda</taxon>
        <taxon>Digenea</taxon>
        <taxon>Opisthorchiida</taxon>
        <taxon>Opisthorchiata</taxon>
        <taxon>Opisthorchiidae</taxon>
        <taxon>Opisthorchis</taxon>
    </lineage>
</organism>
<dbReference type="STRING" id="6198.A0A074ZPQ1"/>
<feature type="domain" description="Hflx-type G" evidence="1">
    <location>
        <begin position="331"/>
        <end position="448"/>
    </location>
</feature>
<dbReference type="InterPro" id="IPR016496">
    <property type="entry name" value="GTPase_HflX"/>
</dbReference>
<dbReference type="InterPro" id="IPR030394">
    <property type="entry name" value="G_HFLX_dom"/>
</dbReference>
<dbReference type="RefSeq" id="XP_009166839.1">
    <property type="nucleotide sequence ID" value="XM_009168575.1"/>
</dbReference>
<evidence type="ECO:0000313" key="3">
    <source>
        <dbReference type="Proteomes" id="UP000054324"/>
    </source>
</evidence>
<dbReference type="CTD" id="20318154"/>
<dbReference type="EMBL" id="KL596679">
    <property type="protein sequence ID" value="KER29398.1"/>
    <property type="molecule type" value="Genomic_DNA"/>
</dbReference>
<dbReference type="Gene3D" id="3.40.50.11060">
    <property type="entry name" value="GTPase HflX, N-terminal domain"/>
    <property type="match status" value="1"/>
</dbReference>
<dbReference type="InterPro" id="IPR027417">
    <property type="entry name" value="P-loop_NTPase"/>
</dbReference>
<proteinExistence type="predicted"/>
<dbReference type="GO" id="GO:0043022">
    <property type="term" value="F:ribosome binding"/>
    <property type="evidence" value="ECO:0007669"/>
    <property type="project" value="TreeGrafter"/>
</dbReference>
<gene>
    <name evidence="2" type="ORF">T265_03968</name>
</gene>
<dbReference type="PROSITE" id="PS51705">
    <property type="entry name" value="G_HFLX"/>
    <property type="match status" value="1"/>
</dbReference>
<dbReference type="SUPFAM" id="SSF52540">
    <property type="entry name" value="P-loop containing nucleoside triphosphate hydrolases"/>
    <property type="match status" value="1"/>
</dbReference>
<protein>
    <recommendedName>
        <fullName evidence="1">Hflx-type G domain-containing protein</fullName>
    </recommendedName>
</protein>
<keyword evidence="3" id="KW-1185">Reference proteome</keyword>
<dbReference type="Pfam" id="PF01926">
    <property type="entry name" value="MMR_HSR1"/>
    <property type="match status" value="1"/>
</dbReference>
<dbReference type="GO" id="GO:0005737">
    <property type="term" value="C:cytoplasm"/>
    <property type="evidence" value="ECO:0007669"/>
    <property type="project" value="TreeGrafter"/>
</dbReference>
<reference evidence="2 3" key="1">
    <citation type="submission" date="2013-11" db="EMBL/GenBank/DDBJ databases">
        <title>Opisthorchis viverrini - life in the bile duct.</title>
        <authorList>
            <person name="Young N.D."/>
            <person name="Nagarajan N."/>
            <person name="Lin S.J."/>
            <person name="Korhonen P.K."/>
            <person name="Jex A.R."/>
            <person name="Hall R.S."/>
            <person name="Safavi-Hemami H."/>
            <person name="Kaewkong W."/>
            <person name="Bertrand D."/>
            <person name="Gao S."/>
            <person name="Seet Q."/>
            <person name="Wongkham S."/>
            <person name="Teh B.T."/>
            <person name="Wongkham C."/>
            <person name="Intapan P.M."/>
            <person name="Maleewong W."/>
            <person name="Yang X."/>
            <person name="Hu M."/>
            <person name="Wang Z."/>
            <person name="Hofmann A."/>
            <person name="Sternberg P.W."/>
            <person name="Tan P."/>
            <person name="Wang J."/>
            <person name="Gasser R.B."/>
        </authorList>
    </citation>
    <scope>NUCLEOTIDE SEQUENCE [LARGE SCALE GENOMIC DNA]</scope>
</reference>
<dbReference type="InterPro" id="IPR006073">
    <property type="entry name" value="GTP-bd"/>
</dbReference>